<name>A0ACC6D412_9BACT</name>
<feature type="non-terminal residue" evidence="1">
    <location>
        <position position="1"/>
    </location>
</feature>
<evidence type="ECO:0000313" key="1">
    <source>
        <dbReference type="EMBL" id="MDC7158061.1"/>
    </source>
</evidence>
<protein>
    <submittedName>
        <fullName evidence="1">AAA family ATPase</fullName>
    </submittedName>
</protein>
<gene>
    <name evidence="1" type="ORF">PQG99_09175</name>
</gene>
<dbReference type="Proteomes" id="UP001213431">
    <property type="component" value="Unassembled WGS sequence"/>
</dbReference>
<proteinExistence type="predicted"/>
<comment type="caution">
    <text evidence="1">The sequence shown here is derived from an EMBL/GenBank/DDBJ whole genome shotgun (WGS) entry which is preliminary data.</text>
</comment>
<accession>A0ACC6D412</accession>
<reference evidence="1" key="1">
    <citation type="submission" date="2023-01" db="EMBL/GenBank/DDBJ databases">
        <title>Exploring GABA producing Bacteroides strains toward improving mental health.</title>
        <authorList>
            <person name="Yousuf B."/>
            <person name="Bouhlel N.E."/>
            <person name="Mottawea W."/>
            <person name="Hammami R."/>
        </authorList>
    </citation>
    <scope>NUCLEOTIDE SEQUENCE</scope>
    <source>
        <strain evidence="1">UO.H1049</strain>
    </source>
</reference>
<sequence length="39" mass="4694">QINEKQYALPFASDPRKLFKIGINFSNELRNIEEWIIEE</sequence>
<organism evidence="1 2">
    <name type="scientific">Parabacteroides johnsonii</name>
    <dbReference type="NCBI Taxonomy" id="387661"/>
    <lineage>
        <taxon>Bacteria</taxon>
        <taxon>Pseudomonadati</taxon>
        <taxon>Bacteroidota</taxon>
        <taxon>Bacteroidia</taxon>
        <taxon>Bacteroidales</taxon>
        <taxon>Tannerellaceae</taxon>
        <taxon>Parabacteroides</taxon>
    </lineage>
</organism>
<evidence type="ECO:0000313" key="2">
    <source>
        <dbReference type="Proteomes" id="UP001213431"/>
    </source>
</evidence>
<keyword evidence="2" id="KW-1185">Reference proteome</keyword>
<dbReference type="EMBL" id="JAQPYW010000086">
    <property type="protein sequence ID" value="MDC7158061.1"/>
    <property type="molecule type" value="Genomic_DNA"/>
</dbReference>